<evidence type="ECO:0000256" key="10">
    <source>
        <dbReference type="HAMAP-Rule" id="MF_00685"/>
    </source>
</evidence>
<dbReference type="GO" id="GO:0003844">
    <property type="term" value="F:1,4-alpha-glucan branching enzyme activity"/>
    <property type="evidence" value="ECO:0007669"/>
    <property type="project" value="UniProtKB-UniRule"/>
</dbReference>
<keyword evidence="7 10" id="KW-0808">Transferase</keyword>
<dbReference type="GO" id="GO:0005829">
    <property type="term" value="C:cytosol"/>
    <property type="evidence" value="ECO:0007669"/>
    <property type="project" value="TreeGrafter"/>
</dbReference>
<keyword evidence="9 10" id="KW-0119">Carbohydrate metabolism</keyword>
<evidence type="ECO:0000256" key="8">
    <source>
        <dbReference type="ARBA" id="ARBA00023056"/>
    </source>
</evidence>
<dbReference type="GO" id="GO:0005978">
    <property type="term" value="P:glycogen biosynthetic process"/>
    <property type="evidence" value="ECO:0007669"/>
    <property type="project" value="UniProtKB-UniRule"/>
</dbReference>
<dbReference type="EMBL" id="VFRR01000037">
    <property type="protein sequence ID" value="TPE48000.1"/>
    <property type="molecule type" value="Genomic_DNA"/>
</dbReference>
<evidence type="ECO:0000256" key="11">
    <source>
        <dbReference type="PIRSR" id="PIRSR000463-1"/>
    </source>
</evidence>
<dbReference type="PANTHER" id="PTHR43651">
    <property type="entry name" value="1,4-ALPHA-GLUCAN-BRANCHING ENZYME"/>
    <property type="match status" value="1"/>
</dbReference>
<dbReference type="SUPFAM" id="SSF81296">
    <property type="entry name" value="E set domains"/>
    <property type="match status" value="2"/>
</dbReference>
<dbReference type="InterPro" id="IPR037439">
    <property type="entry name" value="Branching_enzy"/>
</dbReference>
<organism evidence="13 14">
    <name type="scientific">Maribrevibacterium harenarium</name>
    <dbReference type="NCBI Taxonomy" id="2589817"/>
    <lineage>
        <taxon>Bacteria</taxon>
        <taxon>Pseudomonadati</taxon>
        <taxon>Pseudomonadota</taxon>
        <taxon>Gammaproteobacteria</taxon>
        <taxon>Oceanospirillales</taxon>
        <taxon>Oceanospirillaceae</taxon>
        <taxon>Maribrevibacterium</taxon>
    </lineage>
</organism>
<dbReference type="GO" id="GO:0004553">
    <property type="term" value="F:hydrolase activity, hydrolyzing O-glycosyl compounds"/>
    <property type="evidence" value="ECO:0007669"/>
    <property type="project" value="InterPro"/>
</dbReference>
<dbReference type="NCBIfam" id="TIGR01515">
    <property type="entry name" value="branching_enzym"/>
    <property type="match status" value="1"/>
</dbReference>
<keyword evidence="8 10" id="KW-0320">Glycogen biosynthesis</keyword>
<dbReference type="FunFam" id="2.60.40.10:FF:000169">
    <property type="entry name" value="1,4-alpha-glucan branching enzyme GlgB"/>
    <property type="match status" value="1"/>
</dbReference>
<dbReference type="Pfam" id="PF02806">
    <property type="entry name" value="Alpha-amylase_C"/>
    <property type="match status" value="1"/>
</dbReference>
<accession>A0A501WI17</accession>
<dbReference type="InterPro" id="IPR006407">
    <property type="entry name" value="GlgB"/>
</dbReference>
<dbReference type="InterPro" id="IPR004193">
    <property type="entry name" value="Glyco_hydro_13_N"/>
</dbReference>
<sequence>MSAKKYEPSLDEGTISAIVGGYHQDVFSVLGLHERPSHVGLVLRALLPNAQSVKLIDSKTGRCLGELNQISSEGLFELPLARRKKRFGYFLEVVWEGQSHIEVDPYSFGELLTEQQHYLFSEGTDERAYKWMGAHPKTLGGVEGTHFVVWAPSASRVSVVGNFNYWDGRRHVMRRNLGSGLWDIFIPGVASGSNYKYEIIDAQGNRLPLKADPYGRGFQHPPQTASVVVNESNHQWGDQSWMDKRSETQSYDQPLSIYELHLGSWKRKPEEGNRYLSYVELAEELIPYVKSMGFTHIQTMPVSEFPFDGSWGYQPIGLFAPTIRFGTPDEFRYFIDCCHQEGIGVLIDWVPGHFPTDEHGLGQFDGTALYEHMDPKQGFHPDWNTLIFNYGRREVLTYLISNAFYWFDEFHIDGLRVDAVASMLYLDYSREAGQWVPNQYGGRENLEAIAMLQQVNSRVCFNFPGVLMIAEESTSFPGITQPVSAGGVGFHYKWNMGWMNDTLSYIEHDPIYRQYHQDQLTFGLMYAFSEKFVLPLSHDEVVHGKGSLINKMPGDEWQQFANLRSYLGFMWSHPGKKLLFMGAEFAQRSEWNHNQSLDWHLLDSHFHQGIQSFVTDLNQLLKEHPSLYQQDIDDMCFEWIQANNHEQSVLVWMRKAQDEEQLIVTLNMTPNLHEHYRFGVPDSVHLEEILNSDDLRYGGSGQGNSSLIYTDQVPADGFNSSVGILLAPLAVQFFKVI</sequence>
<dbReference type="AlphaFoldDB" id="A0A501WI17"/>
<protein>
    <recommendedName>
        <fullName evidence="10">1,4-alpha-glucan branching enzyme GlgB</fullName>
        <ecNumber evidence="10">2.4.1.18</ecNumber>
    </recommendedName>
    <alternativeName>
        <fullName evidence="10">1,4-alpha-D-glucan:1,4-alpha-D-glucan 6-glucosyl-transferase</fullName>
    </alternativeName>
    <alternativeName>
        <fullName evidence="10">Alpha-(1-&gt;4)-glucan branching enzyme</fullName>
    </alternativeName>
    <alternativeName>
        <fullName evidence="10">Glycogen branching enzyme</fullName>
        <shortName evidence="10">BE</shortName>
    </alternativeName>
</protein>
<dbReference type="InterPro" id="IPR014756">
    <property type="entry name" value="Ig_E-set"/>
</dbReference>
<feature type="domain" description="Glycosyl hydrolase family 13 catalytic" evidence="12">
    <location>
        <begin position="259"/>
        <end position="607"/>
    </location>
</feature>
<dbReference type="InterPro" id="IPR006047">
    <property type="entry name" value="GH13_cat_dom"/>
</dbReference>
<dbReference type="SUPFAM" id="SSF51011">
    <property type="entry name" value="Glycosyl hydrolase domain"/>
    <property type="match status" value="1"/>
</dbReference>
<feature type="active site" description="Nucleophile" evidence="10 11">
    <location>
        <position position="418"/>
    </location>
</feature>
<dbReference type="FunFam" id="3.20.20.80:FF:000003">
    <property type="entry name" value="1,4-alpha-glucan branching enzyme GlgB"/>
    <property type="match status" value="1"/>
</dbReference>
<evidence type="ECO:0000256" key="9">
    <source>
        <dbReference type="ARBA" id="ARBA00023277"/>
    </source>
</evidence>
<dbReference type="PANTHER" id="PTHR43651:SF3">
    <property type="entry name" value="1,4-ALPHA-GLUCAN-BRANCHING ENZYME"/>
    <property type="match status" value="1"/>
</dbReference>
<evidence type="ECO:0000256" key="1">
    <source>
        <dbReference type="ARBA" id="ARBA00000826"/>
    </source>
</evidence>
<dbReference type="Gene3D" id="3.20.20.80">
    <property type="entry name" value="Glycosidases"/>
    <property type="match status" value="1"/>
</dbReference>
<comment type="caution">
    <text evidence="13">The sequence shown here is derived from an EMBL/GenBank/DDBJ whole genome shotgun (WGS) entry which is preliminary data.</text>
</comment>
<dbReference type="InterPro" id="IPR054169">
    <property type="entry name" value="GlgB_N"/>
</dbReference>
<dbReference type="NCBIfam" id="NF008967">
    <property type="entry name" value="PRK12313.1"/>
    <property type="match status" value="1"/>
</dbReference>
<evidence type="ECO:0000256" key="7">
    <source>
        <dbReference type="ARBA" id="ARBA00022679"/>
    </source>
</evidence>
<evidence type="ECO:0000256" key="6">
    <source>
        <dbReference type="ARBA" id="ARBA00022676"/>
    </source>
</evidence>
<comment type="function">
    <text evidence="2 10">Catalyzes the formation of the alpha-1,6-glucosidic linkages in glycogen by scission of a 1,4-alpha-linked oligosaccharide from growing alpha-1,4-glucan chains and the subsequent attachment of the oligosaccharide to the alpha-1,6 position.</text>
</comment>
<dbReference type="Gene3D" id="2.60.40.10">
    <property type="entry name" value="Immunoglobulins"/>
    <property type="match status" value="2"/>
</dbReference>
<dbReference type="HAMAP" id="MF_00685">
    <property type="entry name" value="GlgB"/>
    <property type="match status" value="1"/>
</dbReference>
<dbReference type="CDD" id="cd02855">
    <property type="entry name" value="E_set_GBE_prok_N"/>
    <property type="match status" value="1"/>
</dbReference>
<dbReference type="SMART" id="SM00642">
    <property type="entry name" value="Aamy"/>
    <property type="match status" value="1"/>
</dbReference>
<evidence type="ECO:0000256" key="5">
    <source>
        <dbReference type="ARBA" id="ARBA00022600"/>
    </source>
</evidence>
<dbReference type="UniPathway" id="UPA00164"/>
<dbReference type="InterPro" id="IPR013783">
    <property type="entry name" value="Ig-like_fold"/>
</dbReference>
<dbReference type="SUPFAM" id="SSF51445">
    <property type="entry name" value="(Trans)glycosidases"/>
    <property type="match status" value="1"/>
</dbReference>
<dbReference type="CDD" id="cd11322">
    <property type="entry name" value="AmyAc_Glg_BE"/>
    <property type="match status" value="1"/>
</dbReference>
<dbReference type="Gene3D" id="2.60.40.1180">
    <property type="entry name" value="Golgi alpha-mannosidase II"/>
    <property type="match status" value="1"/>
</dbReference>
<comment type="subunit">
    <text evidence="10">Monomer.</text>
</comment>
<evidence type="ECO:0000313" key="14">
    <source>
        <dbReference type="Proteomes" id="UP000315901"/>
    </source>
</evidence>
<feature type="active site" description="Proton donor" evidence="10 11">
    <location>
        <position position="471"/>
    </location>
</feature>
<gene>
    <name evidence="10 13" type="primary">glgB</name>
    <name evidence="13" type="ORF">FJM67_13765</name>
</gene>
<dbReference type="NCBIfam" id="NF003811">
    <property type="entry name" value="PRK05402.1"/>
    <property type="match status" value="1"/>
</dbReference>
<dbReference type="Proteomes" id="UP000315901">
    <property type="component" value="Unassembled WGS sequence"/>
</dbReference>
<keyword evidence="14" id="KW-1185">Reference proteome</keyword>
<dbReference type="GO" id="GO:0043169">
    <property type="term" value="F:cation binding"/>
    <property type="evidence" value="ECO:0007669"/>
    <property type="project" value="InterPro"/>
</dbReference>
<comment type="similarity">
    <text evidence="4 10">Belongs to the glycosyl hydrolase 13 family. GlgB subfamily.</text>
</comment>
<name>A0A501WI17_9GAMM</name>
<evidence type="ECO:0000256" key="3">
    <source>
        <dbReference type="ARBA" id="ARBA00004964"/>
    </source>
</evidence>
<dbReference type="InterPro" id="IPR006048">
    <property type="entry name" value="A-amylase/branching_C"/>
</dbReference>
<keyword evidence="5 10" id="KW-0321">Glycogen metabolism</keyword>
<reference evidence="13 14" key="1">
    <citation type="submission" date="2019-06" db="EMBL/GenBank/DDBJ databases">
        <title>A novel bacterium of genus Marinomonas, isolated from coastal sand.</title>
        <authorList>
            <person name="Huang H."/>
            <person name="Mo K."/>
            <person name="Hu Y."/>
        </authorList>
    </citation>
    <scope>NUCLEOTIDE SEQUENCE [LARGE SCALE GENOMIC DNA]</scope>
    <source>
        <strain evidence="13 14">HB171799</strain>
    </source>
</reference>
<evidence type="ECO:0000259" key="12">
    <source>
        <dbReference type="SMART" id="SM00642"/>
    </source>
</evidence>
<dbReference type="PIRSF" id="PIRSF000463">
    <property type="entry name" value="GlgB"/>
    <property type="match status" value="1"/>
</dbReference>
<dbReference type="FunFam" id="2.60.40.1180:FF:000002">
    <property type="entry name" value="1,4-alpha-glucan branching enzyme GlgB"/>
    <property type="match status" value="1"/>
</dbReference>
<evidence type="ECO:0000256" key="4">
    <source>
        <dbReference type="ARBA" id="ARBA00009000"/>
    </source>
</evidence>
<dbReference type="InterPro" id="IPR013780">
    <property type="entry name" value="Glyco_hydro_b"/>
</dbReference>
<dbReference type="OrthoDB" id="9800174at2"/>
<evidence type="ECO:0000256" key="2">
    <source>
        <dbReference type="ARBA" id="ARBA00002953"/>
    </source>
</evidence>
<dbReference type="InterPro" id="IPR017853">
    <property type="entry name" value="GH"/>
</dbReference>
<dbReference type="InterPro" id="IPR044143">
    <property type="entry name" value="GlgB_N_E_set_prok"/>
</dbReference>
<dbReference type="Pfam" id="PF02922">
    <property type="entry name" value="CBM_48"/>
    <property type="match status" value="1"/>
</dbReference>
<keyword evidence="6 10" id="KW-0328">Glycosyltransferase</keyword>
<comment type="catalytic activity">
    <reaction evidence="1 10">
        <text>Transfers a segment of a (1-&gt;4)-alpha-D-glucan chain to a primary hydroxy group in a similar glucan chain.</text>
        <dbReference type="EC" id="2.4.1.18"/>
    </reaction>
</comment>
<proteinExistence type="inferred from homology"/>
<comment type="pathway">
    <text evidence="3 10">Glycan biosynthesis; glycogen biosynthesis.</text>
</comment>
<dbReference type="RefSeq" id="WP_140590364.1">
    <property type="nucleotide sequence ID" value="NZ_VFRR01000037.1"/>
</dbReference>
<dbReference type="Pfam" id="PF22019">
    <property type="entry name" value="GlgB_N"/>
    <property type="match status" value="1"/>
</dbReference>
<evidence type="ECO:0000313" key="13">
    <source>
        <dbReference type="EMBL" id="TPE48000.1"/>
    </source>
</evidence>
<dbReference type="EC" id="2.4.1.18" evidence="10"/>